<evidence type="ECO:0000313" key="2">
    <source>
        <dbReference type="EMBL" id="QEO14076.1"/>
    </source>
</evidence>
<proteinExistence type="predicted"/>
<keyword evidence="1" id="KW-0472">Membrane</keyword>
<evidence type="ECO:0000256" key="1">
    <source>
        <dbReference type="SAM" id="Phobius"/>
    </source>
</evidence>
<dbReference type="AlphaFoldDB" id="A0A5C1YDE1"/>
<feature type="transmembrane region" description="Helical" evidence="1">
    <location>
        <begin position="160"/>
        <end position="177"/>
    </location>
</feature>
<reference evidence="2 3" key="1">
    <citation type="submission" date="2019-09" db="EMBL/GenBank/DDBJ databases">
        <title>Genome sequencing of strain KACC 19306.</title>
        <authorList>
            <person name="Heo J."/>
            <person name="Kim S.-J."/>
            <person name="Kim J.-S."/>
            <person name="Hong S.-B."/>
            <person name="Kwon S.-W."/>
        </authorList>
    </citation>
    <scope>NUCLEOTIDE SEQUENCE [LARGE SCALE GENOMIC DNA]</scope>
    <source>
        <strain evidence="2 3">KACC 19306</strain>
    </source>
</reference>
<dbReference type="RefSeq" id="WP_149160098.1">
    <property type="nucleotide sequence ID" value="NZ_CP043505.1"/>
</dbReference>
<sequence length="217" mass="22743">MRFEKIQNALDALGTAVLVNLLLAVTASPLIVIVMFTNAFETWPLAAAAAVVATPGVTAAFTVFRRSGENPFFAFFSGYRATWKRAALVGLMLVGSAAVLIVDARFFADGPFAQAAMVVLVVVGVLVAGAGVVTLTAVAESPAVRIGGALARAAWASIRRWHLTLVSLAVLAVFALLFINLPLLALSALASPALYLAWANSRHSLRPVLDIEETIAA</sequence>
<dbReference type="EMBL" id="CP043505">
    <property type="protein sequence ID" value="QEO14076.1"/>
    <property type="molecule type" value="Genomic_DNA"/>
</dbReference>
<feature type="transmembrane region" description="Helical" evidence="1">
    <location>
        <begin position="85"/>
        <end position="108"/>
    </location>
</feature>
<feature type="transmembrane region" description="Helical" evidence="1">
    <location>
        <begin position="114"/>
        <end position="139"/>
    </location>
</feature>
<evidence type="ECO:0000313" key="3">
    <source>
        <dbReference type="Proteomes" id="UP000324678"/>
    </source>
</evidence>
<dbReference type="KEGG" id="ail:FLP10_06300"/>
<protein>
    <submittedName>
        <fullName evidence="2">DUF624 domain-containing protein</fullName>
    </submittedName>
</protein>
<feature type="transmembrane region" description="Helical" evidence="1">
    <location>
        <begin position="12"/>
        <end position="36"/>
    </location>
</feature>
<dbReference type="Proteomes" id="UP000324678">
    <property type="component" value="Chromosome"/>
</dbReference>
<feature type="transmembrane region" description="Helical" evidence="1">
    <location>
        <begin position="42"/>
        <end position="64"/>
    </location>
</feature>
<keyword evidence="1" id="KW-0812">Transmembrane</keyword>
<organism evidence="2 3">
    <name type="scientific">Agromyces intestinalis</name>
    <dbReference type="NCBI Taxonomy" id="2592652"/>
    <lineage>
        <taxon>Bacteria</taxon>
        <taxon>Bacillati</taxon>
        <taxon>Actinomycetota</taxon>
        <taxon>Actinomycetes</taxon>
        <taxon>Micrococcales</taxon>
        <taxon>Microbacteriaceae</taxon>
        <taxon>Agromyces</taxon>
    </lineage>
</organism>
<gene>
    <name evidence="2" type="ORF">FLP10_06300</name>
</gene>
<keyword evidence="1" id="KW-1133">Transmembrane helix</keyword>
<accession>A0A5C1YDE1</accession>
<keyword evidence="3" id="KW-1185">Reference proteome</keyword>
<name>A0A5C1YDE1_9MICO</name>